<dbReference type="EMBL" id="MF403008">
    <property type="protein sequence ID" value="AUZ94989.1"/>
    <property type="molecule type" value="Genomic_DNA"/>
</dbReference>
<reference evidence="1 2" key="1">
    <citation type="submission" date="2017-06" db="EMBL/GenBank/DDBJ databases">
        <authorList>
            <person name="Kim H.J."/>
            <person name="Triplett B.A."/>
        </authorList>
    </citation>
    <scope>NUCLEOTIDE SEQUENCE [LARGE SCALE GENOMIC DNA]</scope>
</reference>
<sequence>MTTDTINKISDYLFESPLQKILDLLNKRERKVKIKVDNYDVWNLYETLALIIIPCLKELKNTKNGSPSIDPSDVPLFLRDTNLSDELVHSRWEYVIDEMIYAFECKLEDDLFDNTKDSRAKMARIENGMRLFSKYYDGLWD</sequence>
<evidence type="ECO:0000313" key="2">
    <source>
        <dbReference type="Proteomes" id="UP000223025"/>
    </source>
</evidence>
<dbReference type="RefSeq" id="YP_009611872.1">
    <property type="nucleotide sequence ID" value="NC_042013.1"/>
</dbReference>
<keyword evidence="2" id="KW-1185">Reference proteome</keyword>
<dbReference type="OrthoDB" id="27362at10239"/>
<organism evidence="1 2">
    <name type="scientific">Agrobacterium phage Atu_ph07</name>
    <dbReference type="NCBI Taxonomy" id="2024264"/>
    <lineage>
        <taxon>Viruses</taxon>
        <taxon>Duplodnaviria</taxon>
        <taxon>Heunggongvirae</taxon>
        <taxon>Uroviricota</taxon>
        <taxon>Caudoviricetes</taxon>
        <taxon>Polybotosvirus</taxon>
        <taxon>Polybotosvirus Atuph07</taxon>
    </lineage>
</organism>
<evidence type="ECO:0000313" key="1">
    <source>
        <dbReference type="EMBL" id="AUZ94989.1"/>
    </source>
</evidence>
<dbReference type="GeneID" id="40088210"/>
<dbReference type="Proteomes" id="UP000223025">
    <property type="component" value="Segment"/>
</dbReference>
<proteinExistence type="predicted"/>
<protein>
    <submittedName>
        <fullName evidence="1">Uncharacterized protein</fullName>
    </submittedName>
</protein>
<accession>A0A2L0UZN5</accession>
<dbReference type="KEGG" id="vg:40088210"/>
<name>A0A2L0UZN5_9CAUD</name>